<dbReference type="PANTHER" id="PTHR34861:SF11">
    <property type="entry name" value="CYCLASE"/>
    <property type="match status" value="1"/>
</dbReference>
<dbReference type="OrthoDB" id="5396at2759"/>
<evidence type="ECO:0000313" key="2">
    <source>
        <dbReference type="EMBL" id="KAG2230480.1"/>
    </source>
</evidence>
<gene>
    <name evidence="2" type="ORF">INT48_002998</name>
</gene>
<keyword evidence="3" id="KW-1185">Reference proteome</keyword>
<sequence>MAPTTTNTNTIPSFDELPIDPKYPPQTAWGVWGEEDNLGTLNLLTEERVANAAKSIKRGAVFSLNWNLEYPGAGLFERTNIDHTYKELVPGNLAFDDCYSNFNTQASTQWDGLRHIAHLSTGQFYNGVQTSEVVRGTTESNSRLAIHHMARRGIAGRAVLLDYARWALTHNPDFHAFKRTEITIQELDQVAEAQGVTFEQGDILLVRTGWIKIFTEYGDKVMDHIDDPVSPSCAGVKACEDTYRWVWDHHFAAVGSDNFPFEAFPPKDWTNSCHSTFLGGFGMPIGELFQLEALAEDSAKDGVYTYFFTSAPLNKEDGVASPPNALCIK</sequence>
<comment type="similarity">
    <text evidence="1">Belongs to the Cyclase 1 superfamily.</text>
</comment>
<reference evidence="2" key="1">
    <citation type="submission" date="2021-01" db="EMBL/GenBank/DDBJ databases">
        <title>Metabolic potential, ecology and presence of endohyphal bacteria is reflected in genomic diversity of Mucoromycotina.</title>
        <authorList>
            <person name="Muszewska A."/>
            <person name="Okrasinska A."/>
            <person name="Steczkiewicz K."/>
            <person name="Drgas O."/>
            <person name="Orlowska M."/>
            <person name="Perlinska-Lenart U."/>
            <person name="Aleksandrzak-Piekarczyk T."/>
            <person name="Szatraj K."/>
            <person name="Zielenkiewicz U."/>
            <person name="Pilsyk S."/>
            <person name="Malc E."/>
            <person name="Mieczkowski P."/>
            <person name="Kruszewska J.S."/>
            <person name="Biernat P."/>
            <person name="Pawlowska J."/>
        </authorList>
    </citation>
    <scope>NUCLEOTIDE SEQUENCE</scope>
    <source>
        <strain evidence="2">WA0000018081</strain>
    </source>
</reference>
<organism evidence="2 3">
    <name type="scientific">Thamnidium elegans</name>
    <dbReference type="NCBI Taxonomy" id="101142"/>
    <lineage>
        <taxon>Eukaryota</taxon>
        <taxon>Fungi</taxon>
        <taxon>Fungi incertae sedis</taxon>
        <taxon>Mucoromycota</taxon>
        <taxon>Mucoromycotina</taxon>
        <taxon>Mucoromycetes</taxon>
        <taxon>Mucorales</taxon>
        <taxon>Mucorineae</taxon>
        <taxon>Mucoraceae</taxon>
        <taxon>Thamnidium</taxon>
    </lineage>
</organism>
<dbReference type="EMBL" id="JAEPRE010000199">
    <property type="protein sequence ID" value="KAG2230480.1"/>
    <property type="molecule type" value="Genomic_DNA"/>
</dbReference>
<protein>
    <recommendedName>
        <fullName evidence="4">Cyclase</fullName>
    </recommendedName>
</protein>
<name>A0A8H7VRL2_9FUNG</name>
<dbReference type="Proteomes" id="UP000613177">
    <property type="component" value="Unassembled WGS sequence"/>
</dbReference>
<dbReference type="InterPro" id="IPR037175">
    <property type="entry name" value="KFase_sf"/>
</dbReference>
<dbReference type="Pfam" id="PF04199">
    <property type="entry name" value="Cyclase"/>
    <property type="match status" value="1"/>
</dbReference>
<dbReference type="PANTHER" id="PTHR34861">
    <property type="match status" value="1"/>
</dbReference>
<accession>A0A8H7VRL2</accession>
<dbReference type="InterPro" id="IPR007325">
    <property type="entry name" value="KFase/CYL"/>
</dbReference>
<dbReference type="Gene3D" id="3.50.30.50">
    <property type="entry name" value="Putative cyclase"/>
    <property type="match status" value="1"/>
</dbReference>
<proteinExistence type="inferred from homology"/>
<dbReference type="SUPFAM" id="SSF102198">
    <property type="entry name" value="Putative cyclase"/>
    <property type="match status" value="1"/>
</dbReference>
<evidence type="ECO:0000313" key="3">
    <source>
        <dbReference type="Proteomes" id="UP000613177"/>
    </source>
</evidence>
<evidence type="ECO:0000256" key="1">
    <source>
        <dbReference type="ARBA" id="ARBA00007865"/>
    </source>
</evidence>
<dbReference type="GO" id="GO:0019441">
    <property type="term" value="P:L-tryptophan catabolic process to kynurenine"/>
    <property type="evidence" value="ECO:0007669"/>
    <property type="project" value="InterPro"/>
</dbReference>
<evidence type="ECO:0008006" key="4">
    <source>
        <dbReference type="Google" id="ProtNLM"/>
    </source>
</evidence>
<comment type="caution">
    <text evidence="2">The sequence shown here is derived from an EMBL/GenBank/DDBJ whole genome shotgun (WGS) entry which is preliminary data.</text>
</comment>
<dbReference type="GO" id="GO:0004061">
    <property type="term" value="F:arylformamidase activity"/>
    <property type="evidence" value="ECO:0007669"/>
    <property type="project" value="InterPro"/>
</dbReference>
<dbReference type="AlphaFoldDB" id="A0A8H7VRL2"/>